<evidence type="ECO:0000313" key="2">
    <source>
        <dbReference type="EMBL" id="EFN57883.1"/>
    </source>
</evidence>
<dbReference type="CDD" id="cd15482">
    <property type="entry name" value="Sialidase_non-viral"/>
    <property type="match status" value="1"/>
</dbReference>
<dbReference type="AlphaFoldDB" id="E1Z7A4"/>
<evidence type="ECO:0000256" key="1">
    <source>
        <dbReference type="SAM" id="SignalP"/>
    </source>
</evidence>
<proteinExistence type="predicted"/>
<sequence>MPRRPSRVAQPLLLGLALCCLAAPAAAGWTKATINADPSTSNLMSVAWFDDSIGVARTTDAGHTWVNVSVTETEAVYGLRSNLQLWSVAPATPTVGYLGGTSSQLNASGNSCTFMAKTTDAGATWTRLDLRTPKQITKTCYSLVAVDADRAWCAAADGYLIKTDNGGASWTAVNGTETQLPAGSDLRSICARDSGQKLWALGKAVPSDGNRTAGIYSTDSGATWQKLSMPADSAPGLEPRSLSCVSSPMMTVLSCTLASCTLAGTTVYSVAYVSEDGPWVISSPYNASGESFSAVAMRDTGTTTLGIAGDLRRNLYYCAGESCM</sequence>
<protein>
    <recommendedName>
        <fullName evidence="4">Photosynthesis system II assembly factor Ycf48/Hcf136-like domain-containing protein</fullName>
    </recommendedName>
</protein>
<feature type="chain" id="PRO_5003155679" description="Photosynthesis system II assembly factor Ycf48/Hcf136-like domain-containing protein" evidence="1">
    <location>
        <begin position="28"/>
        <end position="324"/>
    </location>
</feature>
<dbReference type="Proteomes" id="UP000008141">
    <property type="component" value="Unassembled WGS sequence"/>
</dbReference>
<feature type="signal peptide" evidence="1">
    <location>
        <begin position="1"/>
        <end position="27"/>
    </location>
</feature>
<keyword evidence="1" id="KW-0732">Signal</keyword>
<keyword evidence="3" id="KW-1185">Reference proteome</keyword>
<dbReference type="EMBL" id="GL433838">
    <property type="protein sequence ID" value="EFN57883.1"/>
    <property type="molecule type" value="Genomic_DNA"/>
</dbReference>
<dbReference type="SUPFAM" id="SSF110296">
    <property type="entry name" value="Oligoxyloglucan reducing end-specific cellobiohydrolase"/>
    <property type="match status" value="1"/>
</dbReference>
<dbReference type="Gene3D" id="2.130.10.10">
    <property type="entry name" value="YVTN repeat-like/Quinoprotein amine dehydrogenase"/>
    <property type="match status" value="1"/>
</dbReference>
<dbReference type="KEGG" id="cvr:CHLNCDRAFT_141895"/>
<organism evidence="3">
    <name type="scientific">Chlorella variabilis</name>
    <name type="common">Green alga</name>
    <dbReference type="NCBI Taxonomy" id="554065"/>
    <lineage>
        <taxon>Eukaryota</taxon>
        <taxon>Viridiplantae</taxon>
        <taxon>Chlorophyta</taxon>
        <taxon>core chlorophytes</taxon>
        <taxon>Trebouxiophyceae</taxon>
        <taxon>Chlorellales</taxon>
        <taxon>Chlorellaceae</taxon>
        <taxon>Chlorella clade</taxon>
        <taxon>Chlorella</taxon>
    </lineage>
</organism>
<evidence type="ECO:0000313" key="3">
    <source>
        <dbReference type="Proteomes" id="UP000008141"/>
    </source>
</evidence>
<evidence type="ECO:0008006" key="4">
    <source>
        <dbReference type="Google" id="ProtNLM"/>
    </source>
</evidence>
<accession>E1Z7A4</accession>
<dbReference type="GeneID" id="17357686"/>
<dbReference type="InterPro" id="IPR015943">
    <property type="entry name" value="WD40/YVTN_repeat-like_dom_sf"/>
</dbReference>
<dbReference type="InParanoid" id="E1Z7A4"/>
<dbReference type="RefSeq" id="XP_005849985.1">
    <property type="nucleotide sequence ID" value="XM_005849923.1"/>
</dbReference>
<name>E1Z7A4_CHLVA</name>
<gene>
    <name evidence="2" type="ORF">CHLNCDRAFT_141895</name>
</gene>
<reference evidence="2 3" key="1">
    <citation type="journal article" date="2010" name="Plant Cell">
        <title>The Chlorella variabilis NC64A genome reveals adaptation to photosymbiosis, coevolution with viruses, and cryptic sex.</title>
        <authorList>
            <person name="Blanc G."/>
            <person name="Duncan G."/>
            <person name="Agarkova I."/>
            <person name="Borodovsky M."/>
            <person name="Gurnon J."/>
            <person name="Kuo A."/>
            <person name="Lindquist E."/>
            <person name="Lucas S."/>
            <person name="Pangilinan J."/>
            <person name="Polle J."/>
            <person name="Salamov A."/>
            <person name="Terry A."/>
            <person name="Yamada T."/>
            <person name="Dunigan D.D."/>
            <person name="Grigoriev I.V."/>
            <person name="Claverie J.M."/>
            <person name="Van Etten J.L."/>
        </authorList>
    </citation>
    <scope>NUCLEOTIDE SEQUENCE [LARGE SCALE GENOMIC DNA]</scope>
    <source>
        <strain evidence="2 3">NC64A</strain>
    </source>
</reference>